<keyword evidence="2 5" id="KW-0812">Transmembrane</keyword>
<keyword evidence="4 5" id="KW-0472">Membrane</keyword>
<dbReference type="Pfam" id="PF01061">
    <property type="entry name" value="ABC2_membrane"/>
    <property type="match status" value="1"/>
</dbReference>
<protein>
    <recommendedName>
        <fullName evidence="6">ABC-2 type transporter transmembrane domain-containing protein</fullName>
    </recommendedName>
</protein>
<gene>
    <name evidence="7" type="ORF">CKJ80_01660</name>
</gene>
<organism evidence="7 8">
    <name type="scientific">Corynebacterium hadale</name>
    <dbReference type="NCBI Taxonomy" id="2026255"/>
    <lineage>
        <taxon>Bacteria</taxon>
        <taxon>Bacillati</taxon>
        <taxon>Actinomycetota</taxon>
        <taxon>Actinomycetes</taxon>
        <taxon>Mycobacteriales</taxon>
        <taxon>Corynebacteriaceae</taxon>
        <taxon>Corynebacterium</taxon>
    </lineage>
</organism>
<accession>A0AB36RLZ1</accession>
<dbReference type="AlphaFoldDB" id="A0AB36RLZ1"/>
<feature type="transmembrane region" description="Helical" evidence="5">
    <location>
        <begin position="21"/>
        <end position="41"/>
    </location>
</feature>
<feature type="transmembrane region" description="Helical" evidence="5">
    <location>
        <begin position="53"/>
        <end position="71"/>
    </location>
</feature>
<comment type="subcellular location">
    <subcellularLocation>
        <location evidence="1">Membrane</location>
        <topology evidence="1">Multi-pass membrane protein</topology>
    </subcellularLocation>
</comment>
<evidence type="ECO:0000259" key="6">
    <source>
        <dbReference type="Pfam" id="PF01061"/>
    </source>
</evidence>
<comment type="caution">
    <text evidence="7">The sequence shown here is derived from an EMBL/GenBank/DDBJ whole genome shotgun (WGS) entry which is preliminary data.</text>
</comment>
<evidence type="ECO:0000313" key="8">
    <source>
        <dbReference type="Proteomes" id="UP000218041"/>
    </source>
</evidence>
<dbReference type="RefSeq" id="WP_095554617.1">
    <property type="nucleotide sequence ID" value="NZ_NSGP01000002.1"/>
</dbReference>
<evidence type="ECO:0000256" key="4">
    <source>
        <dbReference type="ARBA" id="ARBA00023136"/>
    </source>
</evidence>
<evidence type="ECO:0000256" key="1">
    <source>
        <dbReference type="ARBA" id="ARBA00004141"/>
    </source>
</evidence>
<sequence>MRVTLAVAKRVLTQLHRDPRTLMLVFVVPSLLMALLCWILIDTPTFGRIAHAIFARSPFLVMFLVASITTLRERRRGTLERTLTMPVSRGSFIAG</sequence>
<dbReference type="EMBL" id="NSGP01000002">
    <property type="protein sequence ID" value="PAT11385.1"/>
    <property type="molecule type" value="Genomic_DNA"/>
</dbReference>
<evidence type="ECO:0000256" key="3">
    <source>
        <dbReference type="ARBA" id="ARBA00022989"/>
    </source>
</evidence>
<dbReference type="Proteomes" id="UP000218041">
    <property type="component" value="Unassembled WGS sequence"/>
</dbReference>
<evidence type="ECO:0000256" key="2">
    <source>
        <dbReference type="ARBA" id="ARBA00022692"/>
    </source>
</evidence>
<keyword evidence="3 5" id="KW-1133">Transmembrane helix</keyword>
<feature type="domain" description="ABC-2 type transporter transmembrane" evidence="6">
    <location>
        <begin position="4"/>
        <end position="94"/>
    </location>
</feature>
<evidence type="ECO:0000256" key="5">
    <source>
        <dbReference type="SAM" id="Phobius"/>
    </source>
</evidence>
<reference evidence="7 8" key="1">
    <citation type="submission" date="2017-08" db="EMBL/GenBank/DDBJ databases">
        <title>Whole genome sequences of 6 clinical strains closest to Corynebacterium imitans.</title>
        <authorList>
            <person name="Bernier A.-M."/>
            <person name="Burdz T."/>
            <person name="Bernard K."/>
        </authorList>
    </citation>
    <scope>NUCLEOTIDE SEQUENCE [LARGE SCALE GENOMIC DNA]</scope>
    <source>
        <strain evidence="7 8">NML92-0415</strain>
    </source>
</reference>
<dbReference type="GO" id="GO:0140359">
    <property type="term" value="F:ABC-type transporter activity"/>
    <property type="evidence" value="ECO:0007669"/>
    <property type="project" value="InterPro"/>
</dbReference>
<dbReference type="InterPro" id="IPR013525">
    <property type="entry name" value="ABC2_TM"/>
</dbReference>
<evidence type="ECO:0000313" key="7">
    <source>
        <dbReference type="EMBL" id="PAT11385.1"/>
    </source>
</evidence>
<dbReference type="GO" id="GO:0016020">
    <property type="term" value="C:membrane"/>
    <property type="evidence" value="ECO:0007669"/>
    <property type="project" value="UniProtKB-SubCell"/>
</dbReference>
<proteinExistence type="predicted"/>
<name>A0AB36RLZ1_9CORY</name>